<dbReference type="InterPro" id="IPR006225">
    <property type="entry name" value="PsdUridine_synth_RluC/D"/>
</dbReference>
<dbReference type="AlphaFoldDB" id="A0A060URF5"/>
<name>A0A060URF5_9PROT</name>
<dbReference type="EMBL" id="LT841305">
    <property type="protein sequence ID" value="SMH67572.1"/>
    <property type="molecule type" value="Genomic_DNA"/>
</dbReference>
<dbReference type="GO" id="GO:0160141">
    <property type="term" value="F:23S rRNA pseudouridine(955/2504/2580) synthase activity"/>
    <property type="evidence" value="ECO:0007669"/>
    <property type="project" value="UniProtKB-EC"/>
</dbReference>
<dbReference type="InterPro" id="IPR036986">
    <property type="entry name" value="S4_RNA-bd_sf"/>
</dbReference>
<dbReference type="InterPro" id="IPR002942">
    <property type="entry name" value="S4_RNA-bd"/>
</dbReference>
<evidence type="ECO:0000256" key="4">
    <source>
        <dbReference type="ARBA" id="ARBA00022552"/>
    </source>
</evidence>
<comment type="function">
    <text evidence="2">Responsible for synthesis of pseudouridine from uracil at positions 955, 2504 and 2580 in 23S ribosomal RNA.</text>
</comment>
<dbReference type="Gene3D" id="3.30.2350.10">
    <property type="entry name" value="Pseudouridine synthase"/>
    <property type="match status" value="1"/>
</dbReference>
<dbReference type="CDD" id="cd00165">
    <property type="entry name" value="S4"/>
    <property type="match status" value="1"/>
</dbReference>
<sequence length="317" mass="35362">MAENGVRQWLVSDAEAGQRLDNFLLRVMKGVPRSHIYKILRSGEVRVNKGRARPYYHLAEGDVLRLPPVRVAEPSDPAVLPGYLRSQLEAAVLYEDTHLLVLDKPSGLAVHGGSGLSWGIIEALRQLRPDARELELVHRLDRDTSGCLILSKKRSALRALHEALREGLMEKRYLALVAGDWQGQARAVRLALRKNTLQSGERMVRVDPVEGKAAHTRFLPLEHFPAAALLQADLDTGRTHQIRVHLQAIGHSVAGDEKYGDAVFNQRLRTLGLRRLFLHAALVGFRHPQDGRPMRIEAPLPADLQSILTQLRKQSAG</sequence>
<evidence type="ECO:0000256" key="6">
    <source>
        <dbReference type="ARBA" id="ARBA00023235"/>
    </source>
</evidence>
<dbReference type="GO" id="GO:0003723">
    <property type="term" value="F:RNA binding"/>
    <property type="evidence" value="ECO:0007669"/>
    <property type="project" value="UniProtKB-KW"/>
</dbReference>
<dbReference type="Pfam" id="PF01479">
    <property type="entry name" value="S4"/>
    <property type="match status" value="1"/>
</dbReference>
<keyword evidence="12" id="KW-0456">Lyase</keyword>
<evidence type="ECO:0000256" key="8">
    <source>
        <dbReference type="PROSITE-ProRule" id="PRU00182"/>
    </source>
</evidence>
<accession>A0A060URF5</accession>
<dbReference type="InterPro" id="IPR020103">
    <property type="entry name" value="PsdUridine_synth_cat_dom_sf"/>
</dbReference>
<protein>
    <recommendedName>
        <fullName evidence="9">Pseudouridine synthase</fullName>
        <ecNumber evidence="9">5.4.99.-</ecNumber>
    </recommendedName>
</protein>
<dbReference type="NCBIfam" id="NF008249">
    <property type="entry name" value="PRK11025.1"/>
    <property type="match status" value="1"/>
</dbReference>
<dbReference type="GO" id="GO:0016829">
    <property type="term" value="F:lyase activity"/>
    <property type="evidence" value="ECO:0007669"/>
    <property type="project" value="UniProtKB-KW"/>
</dbReference>
<dbReference type="Proteomes" id="UP000193925">
    <property type="component" value="Chromosome AFERRI"/>
</dbReference>
<dbReference type="PROSITE" id="PS01129">
    <property type="entry name" value="PSI_RLU"/>
    <property type="match status" value="1"/>
</dbReference>
<dbReference type="PROSITE" id="PS50889">
    <property type="entry name" value="S4"/>
    <property type="match status" value="1"/>
</dbReference>
<dbReference type="InterPro" id="IPR006145">
    <property type="entry name" value="PsdUridine_synth_RsuA/RluA"/>
</dbReference>
<dbReference type="Gene3D" id="3.10.290.10">
    <property type="entry name" value="RNA-binding S4 domain"/>
    <property type="match status" value="1"/>
</dbReference>
<evidence type="ECO:0000256" key="2">
    <source>
        <dbReference type="ARBA" id="ARBA00002876"/>
    </source>
</evidence>
<comment type="similarity">
    <text evidence="3 9">Belongs to the pseudouridine synthase RluA family.</text>
</comment>
<dbReference type="EC" id="5.4.99.-" evidence="9"/>
<feature type="active site" evidence="7">
    <location>
        <position position="141"/>
    </location>
</feature>
<keyword evidence="4" id="KW-0698">rRNA processing</keyword>
<evidence type="ECO:0000256" key="7">
    <source>
        <dbReference type="PIRSR" id="PIRSR606225-1"/>
    </source>
</evidence>
<dbReference type="RefSeq" id="WP_035194138.1">
    <property type="nucleotide sequence ID" value="NZ_CCCS020000049.1"/>
</dbReference>
<evidence type="ECO:0000313" key="11">
    <source>
        <dbReference type="EMBL" id="CDQ11212.1"/>
    </source>
</evidence>
<keyword evidence="13" id="KW-1185">Reference proteome</keyword>
<evidence type="ECO:0000256" key="3">
    <source>
        <dbReference type="ARBA" id="ARBA00010876"/>
    </source>
</evidence>
<organism evidence="11">
    <name type="scientific">Acidithiobacillus ferrivorans</name>
    <dbReference type="NCBI Taxonomy" id="160808"/>
    <lineage>
        <taxon>Bacteria</taxon>
        <taxon>Pseudomonadati</taxon>
        <taxon>Pseudomonadota</taxon>
        <taxon>Acidithiobacillia</taxon>
        <taxon>Acidithiobacillales</taxon>
        <taxon>Acidithiobacillaceae</taxon>
        <taxon>Acidithiobacillus</taxon>
    </lineage>
</organism>
<dbReference type="NCBIfam" id="TIGR00005">
    <property type="entry name" value="rluA_subfam"/>
    <property type="match status" value="1"/>
</dbReference>
<dbReference type="EMBL" id="CCCS020000049">
    <property type="protein sequence ID" value="CDQ11212.1"/>
    <property type="molecule type" value="Genomic_DNA"/>
</dbReference>
<dbReference type="SUPFAM" id="SSF55120">
    <property type="entry name" value="Pseudouridine synthase"/>
    <property type="match status" value="1"/>
</dbReference>
<comment type="catalytic activity">
    <reaction evidence="9">
        <text>a uridine in RNA = a pseudouridine in RNA</text>
        <dbReference type="Rhea" id="RHEA:48348"/>
        <dbReference type="Rhea" id="RHEA-COMP:12068"/>
        <dbReference type="Rhea" id="RHEA-COMP:12069"/>
        <dbReference type="ChEBI" id="CHEBI:65314"/>
        <dbReference type="ChEBI" id="CHEBI:65315"/>
    </reaction>
</comment>
<reference evidence="12 13" key="3">
    <citation type="submission" date="2017-03" db="EMBL/GenBank/DDBJ databases">
        <authorList>
            <person name="Regsiter A."/>
            <person name="William W."/>
        </authorList>
    </citation>
    <scope>NUCLEOTIDE SEQUENCE [LARGE SCALE GENOMIC DNA]</scope>
    <source>
        <strain evidence="12">PRJEB5721</strain>
    </source>
</reference>
<evidence type="ECO:0000256" key="9">
    <source>
        <dbReference type="RuleBase" id="RU362028"/>
    </source>
</evidence>
<reference evidence="11" key="1">
    <citation type="submission" date="2014-03" db="EMBL/GenBank/DDBJ databases">
        <authorList>
            <person name="Genoscope - CEA"/>
        </authorList>
    </citation>
    <scope>NUCLEOTIDE SEQUENCE [LARGE SCALE GENOMIC DNA]</scope>
    <source>
        <strain evidence="11">CF27</strain>
    </source>
</reference>
<dbReference type="SMART" id="SM00363">
    <property type="entry name" value="S4"/>
    <property type="match status" value="1"/>
</dbReference>
<dbReference type="Pfam" id="PF00849">
    <property type="entry name" value="PseudoU_synth_2"/>
    <property type="match status" value="1"/>
</dbReference>
<keyword evidence="6 9" id="KW-0413">Isomerase</keyword>
<proteinExistence type="inferred from homology"/>
<dbReference type="PANTHER" id="PTHR21600">
    <property type="entry name" value="MITOCHONDRIAL RNA PSEUDOURIDINE SYNTHASE"/>
    <property type="match status" value="1"/>
</dbReference>
<evidence type="ECO:0000256" key="1">
    <source>
        <dbReference type="ARBA" id="ARBA00000381"/>
    </source>
</evidence>
<keyword evidence="5 8" id="KW-0694">RNA-binding</keyword>
<dbReference type="InterPro" id="IPR006224">
    <property type="entry name" value="PsdUridine_synth_RluA-like_CS"/>
</dbReference>
<dbReference type="CDD" id="cd02869">
    <property type="entry name" value="PseudoU_synth_RluA_like"/>
    <property type="match status" value="1"/>
</dbReference>
<dbReference type="GO" id="GO:0000455">
    <property type="term" value="P:enzyme-directed rRNA pseudouridine synthesis"/>
    <property type="evidence" value="ECO:0007669"/>
    <property type="project" value="TreeGrafter"/>
</dbReference>
<feature type="domain" description="RNA-binding S4" evidence="10">
    <location>
        <begin position="18"/>
        <end position="77"/>
    </location>
</feature>
<evidence type="ECO:0000259" key="10">
    <source>
        <dbReference type="SMART" id="SM00363"/>
    </source>
</evidence>
<evidence type="ECO:0000313" key="13">
    <source>
        <dbReference type="Proteomes" id="UP000193925"/>
    </source>
</evidence>
<dbReference type="PANTHER" id="PTHR21600:SF92">
    <property type="entry name" value="RIBOSOMAL LARGE SUBUNIT PSEUDOURIDINE SYNTHASE C"/>
    <property type="match status" value="1"/>
</dbReference>
<evidence type="ECO:0000256" key="5">
    <source>
        <dbReference type="ARBA" id="ARBA00022884"/>
    </source>
</evidence>
<comment type="catalytic activity">
    <reaction evidence="1">
        <text>uridine(955/2504/2580) in 23S rRNA = pseudouridine(955/2504/2580) in 23S rRNA</text>
        <dbReference type="Rhea" id="RHEA:42528"/>
        <dbReference type="Rhea" id="RHEA-COMP:10099"/>
        <dbReference type="Rhea" id="RHEA-COMP:10100"/>
        <dbReference type="ChEBI" id="CHEBI:65314"/>
        <dbReference type="ChEBI" id="CHEBI:65315"/>
        <dbReference type="EC" id="5.4.99.24"/>
    </reaction>
</comment>
<dbReference type="SUPFAM" id="SSF55174">
    <property type="entry name" value="Alpha-L RNA-binding motif"/>
    <property type="match status" value="1"/>
</dbReference>
<gene>
    <name evidence="11" type="primary">rluC</name>
    <name evidence="12" type="ORF">AFERRI_50774</name>
    <name evidence="11" type="ORF">AFERRI_530107</name>
</gene>
<dbReference type="InterPro" id="IPR050188">
    <property type="entry name" value="RluA_PseudoU_synthase"/>
</dbReference>
<evidence type="ECO:0000313" key="12">
    <source>
        <dbReference type="EMBL" id="SMH67572.1"/>
    </source>
</evidence>
<reference evidence="11" key="2">
    <citation type="submission" date="2014-07" db="EMBL/GenBank/DDBJ databases">
        <title>Initial genome analysis of the psychrotolerant acidophile Acidithiobacillus ferrivorans CF27: insights into iron and sulfur oxidation pathways and into biofilm formation.</title>
        <authorList>
            <person name="Talla E."/>
            <person name="Hedrich S."/>
            <person name="Mangenot S."/>
            <person name="Ji B."/>
            <person name="Johnson D.B."/>
            <person name="Barbe V."/>
            <person name="Bonnefoy V."/>
        </authorList>
    </citation>
    <scope>NUCLEOTIDE SEQUENCE [LARGE SCALE GENOMIC DNA]</scope>
    <source>
        <strain evidence="11">CF27</strain>
    </source>
</reference>